<dbReference type="CDD" id="cd04485">
    <property type="entry name" value="DnaE_OBF"/>
    <property type="match status" value="1"/>
</dbReference>
<proteinExistence type="predicted"/>
<accession>A0A6J4M1V0</accession>
<organism evidence="1">
    <name type="scientific">uncultured Gemmatimonadaceae bacterium</name>
    <dbReference type="NCBI Taxonomy" id="246130"/>
    <lineage>
        <taxon>Bacteria</taxon>
        <taxon>Pseudomonadati</taxon>
        <taxon>Gemmatimonadota</taxon>
        <taxon>Gemmatimonadia</taxon>
        <taxon>Gemmatimonadales</taxon>
        <taxon>Gemmatimonadaceae</taxon>
        <taxon>environmental samples</taxon>
    </lineage>
</organism>
<name>A0A6J4M1V0_9BACT</name>
<sequence>MIVAGMVSVRQQPTTAKGTVFLLLEDEHGMLNVIVPRELVAPNREAVRHATFLAVYGRAERDGPLVNVIAQRFKAFDSAQGAERVVHRSHDFR</sequence>
<reference evidence="1" key="1">
    <citation type="submission" date="2020-02" db="EMBL/GenBank/DDBJ databases">
        <authorList>
            <person name="Meier V. D."/>
        </authorList>
    </citation>
    <scope>NUCLEOTIDE SEQUENCE</scope>
    <source>
        <strain evidence="1">AVDCRST_MAG11</strain>
    </source>
</reference>
<evidence type="ECO:0000313" key="1">
    <source>
        <dbReference type="EMBL" id="CAA9345777.1"/>
    </source>
</evidence>
<dbReference type="EMBL" id="CADCTU010000700">
    <property type="protein sequence ID" value="CAA9345777.1"/>
    <property type="molecule type" value="Genomic_DNA"/>
</dbReference>
<evidence type="ECO:0008006" key="2">
    <source>
        <dbReference type="Google" id="ProtNLM"/>
    </source>
</evidence>
<dbReference type="AlphaFoldDB" id="A0A6J4M1V0"/>
<gene>
    <name evidence="1" type="ORF">AVDCRST_MAG11-3214</name>
</gene>
<protein>
    <recommendedName>
        <fullName evidence="2">DNA-directed DNA polymerase</fullName>
    </recommendedName>
</protein>